<evidence type="ECO:0000256" key="3">
    <source>
        <dbReference type="SAM" id="MobiDB-lite"/>
    </source>
</evidence>
<keyword evidence="2" id="KW-0653">Protein transport</keyword>
<reference evidence="6 7" key="1">
    <citation type="submission" date="2014-04" db="EMBL/GenBank/DDBJ databases">
        <authorList>
            <consortium name="DOE Joint Genome Institute"/>
            <person name="Kuo A."/>
            <person name="Kohler A."/>
            <person name="Nagy L.G."/>
            <person name="Floudas D."/>
            <person name="Copeland A."/>
            <person name="Barry K.W."/>
            <person name="Cichocki N."/>
            <person name="Veneault-Fourrey C."/>
            <person name="LaButti K."/>
            <person name="Lindquist E.A."/>
            <person name="Lipzen A."/>
            <person name="Lundell T."/>
            <person name="Morin E."/>
            <person name="Murat C."/>
            <person name="Sun H."/>
            <person name="Tunlid A."/>
            <person name="Henrissat B."/>
            <person name="Grigoriev I.V."/>
            <person name="Hibbett D.S."/>
            <person name="Martin F."/>
            <person name="Nordberg H.P."/>
            <person name="Cantor M.N."/>
            <person name="Hua S.X."/>
        </authorList>
    </citation>
    <scope>NUCLEOTIDE SEQUENCE [LARGE SCALE GENOMIC DNA]</scope>
    <source>
        <strain evidence="6 7">Foug A</strain>
    </source>
</reference>
<evidence type="ECO:0000259" key="4">
    <source>
        <dbReference type="Pfam" id="PF12783"/>
    </source>
</evidence>
<dbReference type="EMBL" id="KN822064">
    <property type="protein sequence ID" value="KIM60208.1"/>
    <property type="molecule type" value="Genomic_DNA"/>
</dbReference>
<sequence>SVVFISSALGMILTSKEAKRSGPLHDSAQTALEMIRTGQVGNKSRDIFEPLRLACETRSDKLMIASLDCISKLISCSFFAEEPSDRCPPSPPSPAFNRRRSMRAPQSNISRPSFIDLVIHTIASCHSETAPEAVSLQVVKALLSLVLSPTIYVHRSSLLKVVRTVYNVFLLSTDPVNQTAAQGALTQIVHHIFTRCRLTRLNNPEDASSHRPSANSRRLLTSFKNGIMTVLPLTESSGFLPSASAMELPESGHAQGALTVNDMSIQDAFLVFQALCKSTMEPVNNERCHDPKSHSMRSKLLSLHLVLTVLNSHMELIVNPAAIIYSISSHEATTFIQAINQYLCLCLSRNAVSPVPQVFAVSVELFWHILSGMRTELKKEIKVLLHEIFIPILEMQMSTLKQKAVVLAMLSKFFQRPQALVEMYLNYDCDGEVVDSIYGQ</sequence>
<dbReference type="Proteomes" id="UP000053989">
    <property type="component" value="Unassembled WGS sequence"/>
</dbReference>
<dbReference type="InParanoid" id="A0A0C2ZEQ1"/>
<evidence type="ECO:0000256" key="2">
    <source>
        <dbReference type="ARBA" id="ARBA00022927"/>
    </source>
</evidence>
<feature type="non-terminal residue" evidence="6">
    <location>
        <position position="1"/>
    </location>
</feature>
<evidence type="ECO:0000256" key="1">
    <source>
        <dbReference type="ARBA" id="ARBA00022448"/>
    </source>
</evidence>
<evidence type="ECO:0000313" key="6">
    <source>
        <dbReference type="EMBL" id="KIM60208.1"/>
    </source>
</evidence>
<proteinExistence type="predicted"/>
<dbReference type="OrthoDB" id="3260456at2759"/>
<protein>
    <recommendedName>
        <fullName evidence="8">Mon2/Sec7/BIG1-like HUS domain-containing protein</fullName>
    </recommendedName>
</protein>
<keyword evidence="7" id="KW-1185">Reference proteome</keyword>
<evidence type="ECO:0000259" key="5">
    <source>
        <dbReference type="Pfam" id="PF16213"/>
    </source>
</evidence>
<keyword evidence="1" id="KW-0813">Transport</keyword>
<dbReference type="STRING" id="1036808.A0A0C2ZEQ1"/>
<dbReference type="Pfam" id="PF12783">
    <property type="entry name" value="Sec7-like_HUS"/>
    <property type="match status" value="1"/>
</dbReference>
<name>A0A0C2ZEQ1_9AGAM</name>
<feature type="domain" description="Mon2/Sec7/BIG1-like dimerisation and cyclophilin-binding" evidence="5">
    <location>
        <begin position="17"/>
        <end position="196"/>
    </location>
</feature>
<dbReference type="AlphaFoldDB" id="A0A0C2ZEQ1"/>
<dbReference type="InterPro" id="IPR032629">
    <property type="entry name" value="DCB_dom"/>
</dbReference>
<dbReference type="InterPro" id="IPR032691">
    <property type="entry name" value="Mon2/Sec7/BIG1-like_HUS"/>
</dbReference>
<dbReference type="HOGENOM" id="CLU_623441_0_0_1"/>
<organism evidence="6 7">
    <name type="scientific">Scleroderma citrinum Foug A</name>
    <dbReference type="NCBI Taxonomy" id="1036808"/>
    <lineage>
        <taxon>Eukaryota</taxon>
        <taxon>Fungi</taxon>
        <taxon>Dikarya</taxon>
        <taxon>Basidiomycota</taxon>
        <taxon>Agaricomycotina</taxon>
        <taxon>Agaricomycetes</taxon>
        <taxon>Agaricomycetidae</taxon>
        <taxon>Boletales</taxon>
        <taxon>Sclerodermatineae</taxon>
        <taxon>Sclerodermataceae</taxon>
        <taxon>Scleroderma</taxon>
    </lineage>
</organism>
<dbReference type="GO" id="GO:0005794">
    <property type="term" value="C:Golgi apparatus"/>
    <property type="evidence" value="ECO:0007669"/>
    <property type="project" value="UniProtKB-ARBA"/>
</dbReference>
<dbReference type="PANTHER" id="PTHR10663:SF375">
    <property type="entry name" value="LD29171P"/>
    <property type="match status" value="1"/>
</dbReference>
<gene>
    <name evidence="6" type="ORF">SCLCIDRAFT_124676</name>
</gene>
<evidence type="ECO:0008006" key="8">
    <source>
        <dbReference type="Google" id="ProtNLM"/>
    </source>
</evidence>
<dbReference type="Pfam" id="PF16213">
    <property type="entry name" value="DCB"/>
    <property type="match status" value="1"/>
</dbReference>
<feature type="domain" description="Mon2/Sec7/BIG1-like HUS" evidence="4">
    <location>
        <begin position="265"/>
        <end position="431"/>
    </location>
</feature>
<accession>A0A0C2ZEQ1</accession>
<feature type="region of interest" description="Disordered" evidence="3">
    <location>
        <begin position="83"/>
        <end position="105"/>
    </location>
</feature>
<dbReference type="GO" id="GO:0015031">
    <property type="term" value="P:protein transport"/>
    <property type="evidence" value="ECO:0007669"/>
    <property type="project" value="UniProtKB-KW"/>
</dbReference>
<dbReference type="PANTHER" id="PTHR10663">
    <property type="entry name" value="GUANYL-NUCLEOTIDE EXCHANGE FACTOR"/>
    <property type="match status" value="1"/>
</dbReference>
<reference evidence="7" key="2">
    <citation type="submission" date="2015-01" db="EMBL/GenBank/DDBJ databases">
        <title>Evolutionary Origins and Diversification of the Mycorrhizal Mutualists.</title>
        <authorList>
            <consortium name="DOE Joint Genome Institute"/>
            <consortium name="Mycorrhizal Genomics Consortium"/>
            <person name="Kohler A."/>
            <person name="Kuo A."/>
            <person name="Nagy L.G."/>
            <person name="Floudas D."/>
            <person name="Copeland A."/>
            <person name="Barry K.W."/>
            <person name="Cichocki N."/>
            <person name="Veneault-Fourrey C."/>
            <person name="LaButti K."/>
            <person name="Lindquist E.A."/>
            <person name="Lipzen A."/>
            <person name="Lundell T."/>
            <person name="Morin E."/>
            <person name="Murat C."/>
            <person name="Riley R."/>
            <person name="Ohm R."/>
            <person name="Sun H."/>
            <person name="Tunlid A."/>
            <person name="Henrissat B."/>
            <person name="Grigoriev I.V."/>
            <person name="Hibbett D.S."/>
            <person name="Martin F."/>
        </authorList>
    </citation>
    <scope>NUCLEOTIDE SEQUENCE [LARGE SCALE GENOMIC DNA]</scope>
    <source>
        <strain evidence="7">Foug A</strain>
    </source>
</reference>
<evidence type="ECO:0000313" key="7">
    <source>
        <dbReference type="Proteomes" id="UP000053989"/>
    </source>
</evidence>